<organism evidence="1 2">
    <name type="scientific">Cupriavidus taiwanensis</name>
    <dbReference type="NCBI Taxonomy" id="164546"/>
    <lineage>
        <taxon>Bacteria</taxon>
        <taxon>Pseudomonadati</taxon>
        <taxon>Pseudomonadota</taxon>
        <taxon>Betaproteobacteria</taxon>
        <taxon>Burkholderiales</taxon>
        <taxon>Burkholderiaceae</taxon>
        <taxon>Cupriavidus</taxon>
    </lineage>
</organism>
<dbReference type="EMBL" id="OFSP01000023">
    <property type="protein sequence ID" value="SOY53664.1"/>
    <property type="molecule type" value="Genomic_DNA"/>
</dbReference>
<dbReference type="Proteomes" id="UP000256297">
    <property type="component" value="Chromosome CBM2589_b"/>
</dbReference>
<reference evidence="1 2" key="1">
    <citation type="submission" date="2018-01" db="EMBL/GenBank/DDBJ databases">
        <authorList>
            <person name="Clerissi C."/>
        </authorList>
    </citation>
    <scope>NUCLEOTIDE SEQUENCE [LARGE SCALE GENOMIC DNA]</scope>
    <source>
        <strain evidence="1">Cupriavidus taiwanensis STM 3521</strain>
    </source>
</reference>
<name>A0A975X2P0_9BURK</name>
<protein>
    <submittedName>
        <fullName evidence="1">Uncharacterized protein</fullName>
    </submittedName>
</protein>
<proteinExistence type="predicted"/>
<sequence length="82" mass="8781">MLHEPPAAAGRWVGATLAASPPSKGREFHKSAVETCIVCAVIKSYKMAGRVPWQGCGPALRTRACHTGWRAPRQNQASRTGP</sequence>
<evidence type="ECO:0000313" key="1">
    <source>
        <dbReference type="EMBL" id="SOY53664.1"/>
    </source>
</evidence>
<evidence type="ECO:0000313" key="2">
    <source>
        <dbReference type="Proteomes" id="UP000256297"/>
    </source>
</evidence>
<dbReference type="AlphaFoldDB" id="A0A975X2P0"/>
<accession>A0A975X2P0</accession>
<comment type="caution">
    <text evidence="1">The sequence shown here is derived from an EMBL/GenBank/DDBJ whole genome shotgun (WGS) entry which is preliminary data.</text>
</comment>
<gene>
    <name evidence="1" type="ORF">CBM2589_B30119</name>
</gene>